<dbReference type="EMBL" id="JMSZ01000042">
    <property type="protein sequence ID" value="KDE38649.1"/>
    <property type="molecule type" value="Genomic_DNA"/>
</dbReference>
<dbReference type="EC" id="7.-.-.-" evidence="6"/>
<evidence type="ECO:0000256" key="2">
    <source>
        <dbReference type="ARBA" id="ARBA00022553"/>
    </source>
</evidence>
<dbReference type="AlphaFoldDB" id="A0A063XYS3"/>
<comment type="function">
    <text evidence="6">Part of a membrane-bound complex that couples electron transfer with translocation of ions across the membrane.</text>
</comment>
<organism evidence="9 10">
    <name type="scientific">Nitrincola lacisaponensis</name>
    <dbReference type="NCBI Taxonomy" id="267850"/>
    <lineage>
        <taxon>Bacteria</taxon>
        <taxon>Pseudomonadati</taxon>
        <taxon>Pseudomonadota</taxon>
        <taxon>Gammaproteobacteria</taxon>
        <taxon>Oceanospirillales</taxon>
        <taxon>Oceanospirillaceae</taxon>
        <taxon>Nitrincola</taxon>
    </lineage>
</organism>
<dbReference type="Proteomes" id="UP000027318">
    <property type="component" value="Unassembled WGS sequence"/>
</dbReference>
<feature type="transmembrane region" description="Helical" evidence="7">
    <location>
        <begin position="12"/>
        <end position="32"/>
    </location>
</feature>
<dbReference type="InterPro" id="IPR007329">
    <property type="entry name" value="FMN-bd"/>
</dbReference>
<keyword evidence="10" id="KW-1185">Reference proteome</keyword>
<keyword evidence="3 6" id="KW-0285">Flavoprotein</keyword>
<dbReference type="Pfam" id="PF04205">
    <property type="entry name" value="FMN_bind"/>
    <property type="match status" value="1"/>
</dbReference>
<reference evidence="9 10" key="1">
    <citation type="journal article" date="2005" name="Int. J. Syst. Evol. Microbiol.">
        <title>Nitrincola lacisaponensis gen. nov., sp. nov., a novel alkaliphilic bacterium isolated from an alkaline, saline lake.</title>
        <authorList>
            <person name="Dimitriu P.A."/>
            <person name="Shukla S.K."/>
            <person name="Conradt J."/>
            <person name="Marquez M.C."/>
            <person name="Ventosa A."/>
            <person name="Maglia A."/>
            <person name="Peyton B.M."/>
            <person name="Pinkart H.C."/>
            <person name="Mormile M.R."/>
        </authorList>
    </citation>
    <scope>NUCLEOTIDE SEQUENCE [LARGE SCALE GENOMIC DNA]</scope>
    <source>
        <strain evidence="9 10">4CA</strain>
    </source>
</reference>
<dbReference type="PATRIC" id="fig|267850.7.peg.3055"/>
<proteinExistence type="inferred from homology"/>
<evidence type="ECO:0000313" key="9">
    <source>
        <dbReference type="EMBL" id="KDE38649.1"/>
    </source>
</evidence>
<keyword evidence="6 7" id="KW-0472">Membrane</keyword>
<feature type="domain" description="FMN-binding" evidence="8">
    <location>
        <begin position="102"/>
        <end position="194"/>
    </location>
</feature>
<keyword evidence="6" id="KW-0997">Cell inner membrane</keyword>
<keyword evidence="2 6" id="KW-0597">Phosphoprotein</keyword>
<dbReference type="InterPro" id="IPR010209">
    <property type="entry name" value="Ion_transpt_RnfG/RsxG"/>
</dbReference>
<accession>A0A063XYS3</accession>
<protein>
    <recommendedName>
        <fullName evidence="6">Ion-translocating oxidoreductase complex subunit G</fullName>
        <ecNumber evidence="6">7.-.-.-</ecNumber>
    </recommendedName>
    <alternativeName>
        <fullName evidence="6">Rnf electron transport complex subunit G</fullName>
    </alternativeName>
</protein>
<keyword evidence="1 6" id="KW-0813">Transport</keyword>
<evidence type="ECO:0000256" key="4">
    <source>
        <dbReference type="ARBA" id="ARBA00022643"/>
    </source>
</evidence>
<comment type="cofactor">
    <cofactor evidence="6">
        <name>FMN</name>
        <dbReference type="ChEBI" id="CHEBI:58210"/>
    </cofactor>
</comment>
<feature type="modified residue" description="FMN phosphoryl threonine" evidence="6">
    <location>
        <position position="177"/>
    </location>
</feature>
<dbReference type="STRING" id="267850.ADINL_3104"/>
<comment type="similarity">
    <text evidence="6">Belongs to the RnfG family.</text>
</comment>
<evidence type="ECO:0000256" key="7">
    <source>
        <dbReference type="SAM" id="Phobius"/>
    </source>
</evidence>
<comment type="subunit">
    <text evidence="6">The complex is composed of six subunits: RnfA, RnfB, RnfC, RnfD, RnfE and RnfG.</text>
</comment>
<dbReference type="GO" id="GO:0022900">
    <property type="term" value="P:electron transport chain"/>
    <property type="evidence" value="ECO:0007669"/>
    <property type="project" value="UniProtKB-UniRule"/>
</dbReference>
<keyword evidence="4 6" id="KW-0288">FMN</keyword>
<dbReference type="NCBIfam" id="NF002519">
    <property type="entry name" value="PRK01908.1"/>
    <property type="match status" value="1"/>
</dbReference>
<keyword evidence="6" id="KW-1003">Cell membrane</keyword>
<gene>
    <name evidence="6" type="primary">rnfG</name>
    <name evidence="9" type="ORF">ADINL_3104</name>
</gene>
<sequence length="221" mass="24798">MQELLNSIRRNTLGISLFAAVTAGLIAITQVLTQDRIAANQEAHQARILYEILPQSLDPNLHLQTLSLPAPELGMHEPIRVFQSIVDNQVQAVILPVTAHDGYSGDIHLLVGIWRDGRVAGVRVVSHRETPGLGDKIEVEKSDWIHSFDDLRWWGEQDQRWNVRKDGGEFDQFTGATITPRAVVRRVADTLAYFEQRKAQLLTPVTRTATSETERGHPNES</sequence>
<dbReference type="RefSeq" id="WP_036550090.1">
    <property type="nucleotide sequence ID" value="NZ_JMSZ01000042.1"/>
</dbReference>
<keyword evidence="6" id="KW-1278">Translocase</keyword>
<dbReference type="PANTHER" id="PTHR36118:SF1">
    <property type="entry name" value="ION-TRANSLOCATING OXIDOREDUCTASE COMPLEX SUBUNIT G"/>
    <property type="match status" value="1"/>
</dbReference>
<evidence type="ECO:0000256" key="1">
    <source>
        <dbReference type="ARBA" id="ARBA00022448"/>
    </source>
</evidence>
<dbReference type="PANTHER" id="PTHR36118">
    <property type="entry name" value="ION-TRANSLOCATING OXIDOREDUCTASE COMPLEX SUBUNIT G"/>
    <property type="match status" value="1"/>
</dbReference>
<keyword evidence="5 6" id="KW-0249">Electron transport</keyword>
<evidence type="ECO:0000313" key="10">
    <source>
        <dbReference type="Proteomes" id="UP000027318"/>
    </source>
</evidence>
<comment type="caution">
    <text evidence="9">The sequence shown here is derived from an EMBL/GenBank/DDBJ whole genome shotgun (WGS) entry which is preliminary data.</text>
</comment>
<dbReference type="GO" id="GO:0005886">
    <property type="term" value="C:plasma membrane"/>
    <property type="evidence" value="ECO:0007669"/>
    <property type="project" value="UniProtKB-SubCell"/>
</dbReference>
<evidence type="ECO:0000256" key="3">
    <source>
        <dbReference type="ARBA" id="ARBA00022630"/>
    </source>
</evidence>
<keyword evidence="6 7" id="KW-1133">Transmembrane helix</keyword>
<evidence type="ECO:0000256" key="6">
    <source>
        <dbReference type="HAMAP-Rule" id="MF_00479"/>
    </source>
</evidence>
<keyword evidence="6 7" id="KW-0812">Transmembrane</keyword>
<dbReference type="HAMAP" id="MF_00479">
    <property type="entry name" value="RsxG_RnfG"/>
    <property type="match status" value="1"/>
</dbReference>
<dbReference type="NCBIfam" id="TIGR01947">
    <property type="entry name" value="rnfG"/>
    <property type="match status" value="1"/>
</dbReference>
<dbReference type="GO" id="GO:0009055">
    <property type="term" value="F:electron transfer activity"/>
    <property type="evidence" value="ECO:0007669"/>
    <property type="project" value="InterPro"/>
</dbReference>
<comment type="subcellular location">
    <subcellularLocation>
        <location evidence="6">Cell inner membrane</location>
        <topology evidence="6">Single-pass membrane protein</topology>
    </subcellularLocation>
</comment>
<name>A0A063XYS3_9GAMM</name>
<dbReference type="OrthoDB" id="9784165at2"/>
<evidence type="ECO:0000259" key="8">
    <source>
        <dbReference type="SMART" id="SM00900"/>
    </source>
</evidence>
<dbReference type="SMART" id="SM00900">
    <property type="entry name" value="FMN_bind"/>
    <property type="match status" value="1"/>
</dbReference>
<evidence type="ECO:0000256" key="5">
    <source>
        <dbReference type="ARBA" id="ARBA00022982"/>
    </source>
</evidence>
<dbReference type="GO" id="GO:0010181">
    <property type="term" value="F:FMN binding"/>
    <property type="evidence" value="ECO:0007669"/>
    <property type="project" value="InterPro"/>
</dbReference>
<dbReference type="PIRSF" id="PIRSF006091">
    <property type="entry name" value="E_trnsport_RnfG"/>
    <property type="match status" value="1"/>
</dbReference>